<evidence type="ECO:0000313" key="1">
    <source>
        <dbReference type="EMBL" id="MDR6539131.1"/>
    </source>
</evidence>
<reference evidence="1 2" key="1">
    <citation type="submission" date="2023-07" db="EMBL/GenBank/DDBJ databases">
        <title>Sorghum-associated microbial communities from plants grown in Nebraska, USA.</title>
        <authorList>
            <person name="Schachtman D."/>
        </authorList>
    </citation>
    <scope>NUCLEOTIDE SEQUENCE [LARGE SCALE GENOMIC DNA]</scope>
    <source>
        <strain evidence="1 2">DS1781</strain>
    </source>
</reference>
<proteinExistence type="predicted"/>
<sequence length="74" mass="8102">MHPMFSIERGVEICAVFFASPRLGTLVKPNCCLITRNGCLARRLLIAGATYSTVTLFARFLGLSTSVPRAQAVW</sequence>
<dbReference type="Proteomes" id="UP001184230">
    <property type="component" value="Unassembled WGS sequence"/>
</dbReference>
<protein>
    <submittedName>
        <fullName evidence="1">Uncharacterized protein</fullName>
    </submittedName>
</protein>
<dbReference type="EMBL" id="JAVDRF010000014">
    <property type="protein sequence ID" value="MDR6539131.1"/>
    <property type="molecule type" value="Genomic_DNA"/>
</dbReference>
<keyword evidence="2" id="KW-1185">Reference proteome</keyword>
<organism evidence="1 2">
    <name type="scientific">Variovorax soli</name>
    <dbReference type="NCBI Taxonomy" id="376815"/>
    <lineage>
        <taxon>Bacteria</taxon>
        <taxon>Pseudomonadati</taxon>
        <taxon>Pseudomonadota</taxon>
        <taxon>Betaproteobacteria</taxon>
        <taxon>Burkholderiales</taxon>
        <taxon>Comamonadaceae</taxon>
        <taxon>Variovorax</taxon>
    </lineage>
</organism>
<evidence type="ECO:0000313" key="2">
    <source>
        <dbReference type="Proteomes" id="UP001184230"/>
    </source>
</evidence>
<comment type="caution">
    <text evidence="1">The sequence shown here is derived from an EMBL/GenBank/DDBJ whole genome shotgun (WGS) entry which is preliminary data.</text>
</comment>
<accession>A0ABU1NMM2</accession>
<name>A0ABU1NMM2_9BURK</name>
<gene>
    <name evidence="1" type="ORF">J2739_004927</name>
</gene>